<evidence type="ECO:0000256" key="7">
    <source>
        <dbReference type="ARBA" id="ARBA00022857"/>
    </source>
</evidence>
<evidence type="ECO:0000256" key="9">
    <source>
        <dbReference type="ARBA" id="ARBA00023027"/>
    </source>
</evidence>
<evidence type="ECO:0000256" key="4">
    <source>
        <dbReference type="ARBA" id="ARBA00012648"/>
    </source>
</evidence>
<feature type="compositionally biased region" description="Basic and acidic residues" evidence="13">
    <location>
        <begin position="350"/>
        <end position="359"/>
    </location>
</feature>
<dbReference type="PROSITE" id="PS50090">
    <property type="entry name" value="MYB_LIKE"/>
    <property type="match status" value="1"/>
</dbReference>
<dbReference type="FunFam" id="3.40.50.360:FF:000031">
    <property type="entry name" value="NADPH:quinone oxidoreductase"/>
    <property type="match status" value="1"/>
</dbReference>
<keyword evidence="9" id="KW-0520">NAD</keyword>
<dbReference type="InterPro" id="IPR050712">
    <property type="entry name" value="NAD(P)H-dep_reductase"/>
</dbReference>
<evidence type="ECO:0000256" key="6">
    <source>
        <dbReference type="ARBA" id="ARBA00022643"/>
    </source>
</evidence>
<comment type="function">
    <text evidence="12">The enzyme apparently serves as a quinone reductase in connection with conjugation reactions of hydroquinones involved in detoxification pathways.</text>
</comment>
<dbReference type="Gene3D" id="1.10.10.60">
    <property type="entry name" value="Homeodomain-like"/>
    <property type="match status" value="1"/>
</dbReference>
<evidence type="ECO:0000259" key="14">
    <source>
        <dbReference type="PROSITE" id="PS50090"/>
    </source>
</evidence>
<reference evidence="15" key="1">
    <citation type="submission" date="2016-07" db="EMBL/GenBank/DDBJ databases">
        <title>De novo transcriptome assembly of four accessions of the metal hyperaccumulator plant Noccaea caerulescens.</title>
        <authorList>
            <person name="Blande D."/>
            <person name="Halimaa P."/>
            <person name="Tervahauta A.I."/>
            <person name="Aarts M.G."/>
            <person name="Karenlampi S.O."/>
        </authorList>
    </citation>
    <scope>NUCLEOTIDE SEQUENCE</scope>
</reference>
<dbReference type="GO" id="GO:0005829">
    <property type="term" value="C:cytosol"/>
    <property type="evidence" value="ECO:0007669"/>
    <property type="project" value="TreeGrafter"/>
</dbReference>
<evidence type="ECO:0000313" key="15">
    <source>
        <dbReference type="EMBL" id="JAU41069.1"/>
    </source>
</evidence>
<dbReference type="AlphaFoldDB" id="A0A1J3FEG5"/>
<dbReference type="Pfam" id="PF03358">
    <property type="entry name" value="FMN_red"/>
    <property type="match status" value="1"/>
</dbReference>
<keyword evidence="5" id="KW-0285">Flavoprotein</keyword>
<evidence type="ECO:0000256" key="11">
    <source>
        <dbReference type="ARBA" id="ARBA00048983"/>
    </source>
</evidence>
<sequence>MEAVRAIKPLIRVVAISGSLRKGSYNTGLLRAAIELTKESVPGMHIEYIDISLLPLINTDLETNGYPPVVEVFRQKIRKADSILFASPEYNFSVSAPLKNAIDWASRSPNVWADKPAAVVSTGGGRSQYHLRQIGVFLGLHFINEPEFTLNAFQPPKKFDAEGNLVDGGSKERLKQVLVSLQAFTLRLRVENVGKFSTQMSEDPEQLQEIHEKRRERRKWTPTEDIMLCSSWLNTSKVVVVGNEQKTPSFWKRIASYFNSSPKLAGFQKREAGHCKHRWNKINDNVRKFVGCYEAAKRQKTSGCSDTDVRKVAYEIFFNDHKVKFNLEHAWMELCNDQKWCASSTCKGEGSSKRRKLDDQSTSSHTFTQLEDQPMARPQGVKAAKAKGKRSVSKSGTEESESTSLLEFQRMQTIKEKKNLAMKERLSKVGLLDSLIARKKPLSELEMALKNKLITDMLSN</sequence>
<feature type="domain" description="Myb-like" evidence="14">
    <location>
        <begin position="212"/>
        <end position="283"/>
    </location>
</feature>
<accession>A0A1J3FEG5</accession>
<proteinExistence type="inferred from homology"/>
<evidence type="ECO:0000256" key="10">
    <source>
        <dbReference type="ARBA" id="ARBA00047678"/>
    </source>
</evidence>
<evidence type="ECO:0000256" key="12">
    <source>
        <dbReference type="ARBA" id="ARBA00057099"/>
    </source>
</evidence>
<comment type="cofactor">
    <cofactor evidence="1">
        <name>FMN</name>
        <dbReference type="ChEBI" id="CHEBI:58210"/>
    </cofactor>
</comment>
<comment type="catalytic activity">
    <reaction evidence="11">
        <text>a quinone + NADPH + H(+) = a quinol + NADP(+)</text>
        <dbReference type="Rhea" id="RHEA:46164"/>
        <dbReference type="ChEBI" id="CHEBI:15378"/>
        <dbReference type="ChEBI" id="CHEBI:24646"/>
        <dbReference type="ChEBI" id="CHEBI:57783"/>
        <dbReference type="ChEBI" id="CHEBI:58349"/>
        <dbReference type="ChEBI" id="CHEBI:132124"/>
        <dbReference type="EC" id="1.6.5.2"/>
    </reaction>
</comment>
<evidence type="ECO:0000256" key="2">
    <source>
        <dbReference type="ARBA" id="ARBA00005990"/>
    </source>
</evidence>
<gene>
    <name evidence="15" type="ORF">LC_TR17218_c1_g1_i1_g.59113</name>
</gene>
<dbReference type="SUPFAM" id="SSF52218">
    <property type="entry name" value="Flavoproteins"/>
    <property type="match status" value="1"/>
</dbReference>
<comment type="similarity">
    <text evidence="2">Belongs to the SsuE family.</text>
</comment>
<evidence type="ECO:0000256" key="3">
    <source>
        <dbReference type="ARBA" id="ARBA00011881"/>
    </source>
</evidence>
<dbReference type="EC" id="1.6.5.2" evidence="4"/>
<feature type="compositionally biased region" description="Polar residues" evidence="13">
    <location>
        <begin position="360"/>
        <end position="371"/>
    </location>
</feature>
<dbReference type="PANTHER" id="PTHR30543">
    <property type="entry name" value="CHROMATE REDUCTASE"/>
    <property type="match status" value="1"/>
</dbReference>
<dbReference type="InterPro" id="IPR029039">
    <property type="entry name" value="Flavoprotein-like_sf"/>
</dbReference>
<comment type="subunit">
    <text evidence="3">Homotetramer.</text>
</comment>
<keyword evidence="8" id="KW-0560">Oxidoreductase</keyword>
<organism evidence="15">
    <name type="scientific">Noccaea caerulescens</name>
    <name type="common">Alpine penny-cress</name>
    <name type="synonym">Thlaspi caerulescens</name>
    <dbReference type="NCBI Taxonomy" id="107243"/>
    <lineage>
        <taxon>Eukaryota</taxon>
        <taxon>Viridiplantae</taxon>
        <taxon>Streptophyta</taxon>
        <taxon>Embryophyta</taxon>
        <taxon>Tracheophyta</taxon>
        <taxon>Spermatophyta</taxon>
        <taxon>Magnoliopsida</taxon>
        <taxon>eudicotyledons</taxon>
        <taxon>Gunneridae</taxon>
        <taxon>Pentapetalae</taxon>
        <taxon>rosids</taxon>
        <taxon>malvids</taxon>
        <taxon>Brassicales</taxon>
        <taxon>Brassicaceae</taxon>
        <taxon>Coluteocarpeae</taxon>
        <taxon>Noccaea</taxon>
    </lineage>
</organism>
<evidence type="ECO:0000256" key="5">
    <source>
        <dbReference type="ARBA" id="ARBA00022630"/>
    </source>
</evidence>
<dbReference type="Gene3D" id="3.40.50.360">
    <property type="match status" value="1"/>
</dbReference>
<dbReference type="InterPro" id="IPR001005">
    <property type="entry name" value="SANT/Myb"/>
</dbReference>
<protein>
    <recommendedName>
        <fullName evidence="4">NAD(P)H dehydrogenase (quinone)</fullName>
        <ecNumber evidence="4">1.6.5.2</ecNumber>
    </recommendedName>
</protein>
<comment type="catalytic activity">
    <reaction evidence="10">
        <text>a quinone + NADH + H(+) = a quinol + NAD(+)</text>
        <dbReference type="Rhea" id="RHEA:46160"/>
        <dbReference type="ChEBI" id="CHEBI:15378"/>
        <dbReference type="ChEBI" id="CHEBI:24646"/>
        <dbReference type="ChEBI" id="CHEBI:57540"/>
        <dbReference type="ChEBI" id="CHEBI:57945"/>
        <dbReference type="ChEBI" id="CHEBI:132124"/>
        <dbReference type="EC" id="1.6.5.2"/>
    </reaction>
</comment>
<name>A0A1J3FEG5_NOCCA</name>
<evidence type="ECO:0000256" key="8">
    <source>
        <dbReference type="ARBA" id="ARBA00023002"/>
    </source>
</evidence>
<evidence type="ECO:0000256" key="1">
    <source>
        <dbReference type="ARBA" id="ARBA00001917"/>
    </source>
</evidence>
<dbReference type="GO" id="GO:0003955">
    <property type="term" value="F:NAD(P)H dehydrogenase (quinone) activity"/>
    <property type="evidence" value="ECO:0007669"/>
    <property type="project" value="UniProtKB-EC"/>
</dbReference>
<evidence type="ECO:0000256" key="13">
    <source>
        <dbReference type="SAM" id="MobiDB-lite"/>
    </source>
</evidence>
<dbReference type="GO" id="GO:0010181">
    <property type="term" value="F:FMN binding"/>
    <property type="evidence" value="ECO:0007669"/>
    <property type="project" value="TreeGrafter"/>
</dbReference>
<dbReference type="EMBL" id="GEVK01011763">
    <property type="protein sequence ID" value="JAU41069.1"/>
    <property type="molecule type" value="Transcribed_RNA"/>
</dbReference>
<dbReference type="InterPro" id="IPR005025">
    <property type="entry name" value="FMN_Rdtase-like_dom"/>
</dbReference>
<dbReference type="PANTHER" id="PTHR30543:SF21">
    <property type="entry name" value="NAD(P)H-DEPENDENT FMN REDUCTASE LOT6"/>
    <property type="match status" value="1"/>
</dbReference>
<keyword evidence="6" id="KW-0288">FMN</keyword>
<feature type="region of interest" description="Disordered" evidence="13">
    <location>
        <begin position="347"/>
        <end position="404"/>
    </location>
</feature>
<keyword evidence="7" id="KW-0521">NADP</keyword>